<dbReference type="AlphaFoldDB" id="K9Z0F4"/>
<dbReference type="InterPro" id="IPR035968">
    <property type="entry name" value="ATP_synth_F1_ATPase_gsu"/>
</dbReference>
<dbReference type="OrthoDB" id="9812769at2"/>
<dbReference type="HAMAP" id="MF_00815">
    <property type="entry name" value="ATP_synth_gamma_bact"/>
    <property type="match status" value="1"/>
</dbReference>
<evidence type="ECO:0000256" key="1">
    <source>
        <dbReference type="ARBA" id="ARBA00003456"/>
    </source>
</evidence>
<evidence type="ECO:0000256" key="8">
    <source>
        <dbReference type="ARBA" id="ARBA00023196"/>
    </source>
</evidence>
<evidence type="ECO:0000313" key="11">
    <source>
        <dbReference type="EMBL" id="AFZ52065.1"/>
    </source>
</evidence>
<dbReference type="RefSeq" id="WP_015231039.1">
    <property type="nucleotide sequence ID" value="NC_019780.1"/>
</dbReference>
<dbReference type="eggNOG" id="COG0224">
    <property type="taxonomic scope" value="Bacteria"/>
</dbReference>
<dbReference type="SUPFAM" id="SSF52943">
    <property type="entry name" value="ATP synthase (F1-ATPase), gamma subunit"/>
    <property type="match status" value="1"/>
</dbReference>
<evidence type="ECO:0000256" key="10">
    <source>
        <dbReference type="HAMAP-Rule" id="MF_00815"/>
    </source>
</evidence>
<keyword evidence="8 10" id="KW-0139">CF(1)</keyword>
<dbReference type="FunFam" id="1.10.287.80:FF:000003">
    <property type="entry name" value="ATP synthase gamma chain, chloroplastic"/>
    <property type="match status" value="1"/>
</dbReference>
<comment type="similarity">
    <text evidence="3 10">Belongs to the ATPase gamma chain family.</text>
</comment>
<reference evidence="11" key="1">
    <citation type="submission" date="2012-04" db="EMBL/GenBank/DDBJ databases">
        <title>Finished genome of Dactylococcopsis salina PCC 8305.</title>
        <authorList>
            <consortium name="US DOE Joint Genome Institute"/>
            <person name="Gugger M."/>
            <person name="Coursin T."/>
            <person name="Rippka R."/>
            <person name="Tandeau De Marsac N."/>
            <person name="Huntemann M."/>
            <person name="Wei C.-L."/>
            <person name="Han J."/>
            <person name="Detter J.C."/>
            <person name="Han C."/>
            <person name="Tapia R."/>
            <person name="Daligault H."/>
            <person name="Chen A."/>
            <person name="Krypides N."/>
            <person name="Mavromatis K."/>
            <person name="Markowitz V."/>
            <person name="Szeto E."/>
            <person name="Ivanova N."/>
            <person name="Ovchinnikova G."/>
            <person name="Pagani I."/>
            <person name="Pati A."/>
            <person name="Goodwin L."/>
            <person name="Peters L."/>
            <person name="Pitluck S."/>
            <person name="Woyke T."/>
            <person name="Kerfeld C."/>
        </authorList>
    </citation>
    <scope>NUCLEOTIDE SEQUENCE [LARGE SCALE GENOMIC DNA]</scope>
    <source>
        <strain evidence="11">PCC 8305</strain>
    </source>
</reference>
<evidence type="ECO:0000256" key="4">
    <source>
        <dbReference type="ARBA" id="ARBA00022448"/>
    </source>
</evidence>
<evidence type="ECO:0000256" key="6">
    <source>
        <dbReference type="ARBA" id="ARBA00023065"/>
    </source>
</evidence>
<dbReference type="PANTHER" id="PTHR11693">
    <property type="entry name" value="ATP SYNTHASE GAMMA CHAIN"/>
    <property type="match status" value="1"/>
</dbReference>
<comment type="function">
    <text evidence="1 10">Produces ATP from ADP in the presence of a proton gradient across the membrane. The gamma chain is believed to be important in regulating ATPase activity and the flow of protons through the CF(0) complex.</text>
</comment>
<keyword evidence="4 10" id="KW-0813">Transport</keyword>
<accession>K9Z0F4</accession>
<gene>
    <name evidence="10" type="primary">atpG</name>
    <name evidence="10" type="synonym">atpC</name>
    <name evidence="11" type="ORF">Dacsa_3584</name>
</gene>
<dbReference type="Gene3D" id="1.10.287.80">
    <property type="entry name" value="ATP synthase, gamma subunit, helix hairpin domain"/>
    <property type="match status" value="2"/>
</dbReference>
<keyword evidence="6 10" id="KW-0406">Ion transport</keyword>
<dbReference type="PANTHER" id="PTHR11693:SF41">
    <property type="entry name" value="ATP SYNTHASE GAMMA CHAIN, CHLOROPLASTIC"/>
    <property type="match status" value="1"/>
</dbReference>
<dbReference type="GO" id="GO:0005524">
    <property type="term" value="F:ATP binding"/>
    <property type="evidence" value="ECO:0007669"/>
    <property type="project" value="UniProtKB-UniRule"/>
</dbReference>
<dbReference type="CDD" id="cd12151">
    <property type="entry name" value="F1-ATPase_gamma"/>
    <property type="match status" value="1"/>
</dbReference>
<keyword evidence="12" id="KW-1185">Reference proteome</keyword>
<dbReference type="Gene3D" id="3.40.1380.10">
    <property type="match status" value="1"/>
</dbReference>
<keyword evidence="5 10" id="KW-0375">Hydrogen ion transport</keyword>
<keyword evidence="10" id="KW-0793">Thylakoid</keyword>
<name>K9Z0F4_DACS8</name>
<protein>
    <recommendedName>
        <fullName evidence="10">ATP synthase gamma chain</fullName>
    </recommendedName>
    <alternativeName>
        <fullName evidence="10">ATP synthase F1 sector gamma subunit</fullName>
    </alternativeName>
    <alternativeName>
        <fullName evidence="10">F-ATPase gamma subunit</fullName>
    </alternativeName>
</protein>
<evidence type="ECO:0000256" key="7">
    <source>
        <dbReference type="ARBA" id="ARBA00023136"/>
    </source>
</evidence>
<dbReference type="EMBL" id="CP003944">
    <property type="protein sequence ID" value="AFZ52065.1"/>
    <property type="molecule type" value="Genomic_DNA"/>
</dbReference>
<dbReference type="Pfam" id="PF00231">
    <property type="entry name" value="ATP-synt"/>
    <property type="match status" value="1"/>
</dbReference>
<dbReference type="GO" id="GO:0031676">
    <property type="term" value="C:plasma membrane-derived thylakoid membrane"/>
    <property type="evidence" value="ECO:0007669"/>
    <property type="project" value="UniProtKB-SubCell"/>
</dbReference>
<dbReference type="InterPro" id="IPR023632">
    <property type="entry name" value="ATP_synth_F1_gsu_CS"/>
</dbReference>
<evidence type="ECO:0000256" key="9">
    <source>
        <dbReference type="ARBA" id="ARBA00023310"/>
    </source>
</evidence>
<evidence type="ECO:0000256" key="5">
    <source>
        <dbReference type="ARBA" id="ARBA00022781"/>
    </source>
</evidence>
<comment type="subcellular location">
    <subcellularLocation>
        <location evidence="2 10">Cellular thylakoid membrane</location>
        <topology evidence="2 10">Peripheral membrane protein</topology>
    </subcellularLocation>
</comment>
<dbReference type="FunFam" id="1.10.287.80:FF:000004">
    <property type="entry name" value="ATP synthase gamma chain, chloroplastic"/>
    <property type="match status" value="1"/>
</dbReference>
<dbReference type="InterPro" id="IPR000131">
    <property type="entry name" value="ATP_synth_F1_gsu"/>
</dbReference>
<proteinExistence type="inferred from homology"/>
<dbReference type="GO" id="GO:0046933">
    <property type="term" value="F:proton-transporting ATP synthase activity, rotational mechanism"/>
    <property type="evidence" value="ECO:0007669"/>
    <property type="project" value="UniProtKB-UniRule"/>
</dbReference>
<keyword evidence="7 10" id="KW-0472">Membrane</keyword>
<keyword evidence="9 10" id="KW-0066">ATP synthesis</keyword>
<evidence type="ECO:0000256" key="2">
    <source>
        <dbReference type="ARBA" id="ARBA00004142"/>
    </source>
</evidence>
<dbReference type="KEGG" id="dsl:Dacsa_3584"/>
<sequence length="318" mass="35565">MANLKEIRDRIGSVKNTRKITEAMRLVAAAKVRRAQEQVSSTRPFADRLAQVLYNLQTRLRFEDVDLPLLENREVKTVGLLVVTGDRGLCGAYNANVIKRARQRAQELEAEGINYKYVLVGSKASQFFKRRQAPIAESYTNLEQIPTAEEASNIADQLLSLFLSESVDRVELIYTKFVSLISSRPVIQTLLPLDPQGLEVSDDEIFRLTTRGGDFDVERETVESETRTQDFPRDMIFEQDPVQILDALLPLYLNNQLLRALQESAASELASRMTAMNNASDNATELIKTLTLSYNKARQAAITQEILEVVGGAEALGG</sequence>
<dbReference type="NCBIfam" id="TIGR01146">
    <property type="entry name" value="ATPsyn_F1gamma"/>
    <property type="match status" value="1"/>
</dbReference>
<dbReference type="Proteomes" id="UP000010482">
    <property type="component" value="Chromosome"/>
</dbReference>
<evidence type="ECO:0000313" key="12">
    <source>
        <dbReference type="Proteomes" id="UP000010482"/>
    </source>
</evidence>
<organism evidence="11 12">
    <name type="scientific">Dactylococcopsis salina (strain PCC 8305)</name>
    <name type="common">Myxobactron salinum</name>
    <dbReference type="NCBI Taxonomy" id="13035"/>
    <lineage>
        <taxon>Bacteria</taxon>
        <taxon>Bacillati</taxon>
        <taxon>Cyanobacteriota</taxon>
        <taxon>Cyanophyceae</taxon>
        <taxon>Nodosilineales</taxon>
        <taxon>Cymatolegaceae</taxon>
        <taxon>Dactylococcopsis</taxon>
    </lineage>
</organism>
<dbReference type="FunFam" id="3.40.1380.10:FF:000006">
    <property type="entry name" value="ATP synthase gamma chain"/>
    <property type="match status" value="1"/>
</dbReference>
<dbReference type="STRING" id="13035.Dacsa_3584"/>
<evidence type="ECO:0000256" key="3">
    <source>
        <dbReference type="ARBA" id="ARBA00007681"/>
    </source>
</evidence>
<dbReference type="PROSITE" id="PS00153">
    <property type="entry name" value="ATPASE_GAMMA"/>
    <property type="match status" value="1"/>
</dbReference>
<comment type="subunit">
    <text evidence="10">F-type ATPases have 2 components, CF(1) - the catalytic core - and CF(0) - the membrane proton channel. CF(1) has five subunits: alpha(3), beta(3), gamma(1), delta(1), epsilon(1). CF(0) has three main subunits: a, b and c.</text>
</comment>
<dbReference type="GO" id="GO:0045259">
    <property type="term" value="C:proton-transporting ATP synthase complex"/>
    <property type="evidence" value="ECO:0007669"/>
    <property type="project" value="UniProtKB-KW"/>
</dbReference>
<dbReference type="PATRIC" id="fig|13035.3.peg.4065"/>
<dbReference type="PRINTS" id="PR00126">
    <property type="entry name" value="ATPASEGAMMA"/>
</dbReference>
<dbReference type="NCBIfam" id="NF004145">
    <property type="entry name" value="PRK05621.1-2"/>
    <property type="match status" value="1"/>
</dbReference>
<dbReference type="HOGENOM" id="CLU_050669_0_0_3"/>